<feature type="region of interest" description="Disordered" evidence="1">
    <location>
        <begin position="53"/>
        <end position="88"/>
    </location>
</feature>
<sequence>MAGGLYGGIKFSANGSSEATVITPVEAPPPVASAPTTQVAVVAPVAAPSEPVAAVKPDDSQKKSAGWSAALSFAPTRRKAPTTQVRPPYTGFTASTVSATIPPTLAASSAVISAPPVLIEQPETKSETQPDSSEGNKAGGWAKKIKAPSMVLDEDVNGFRAVGGKKKGAGSRKKGKSAANAPPAWDPTEPYDPRAPNDYYEYKAWKQREHEESIARQQAELREESRGRKRSWKDGDRSDESDDASEDSRDYDRWQNRPRKTGPARALAPDPPGTRQSGRKLLFVVLHLRSHLHPLLPKTRALQRVAKKHT</sequence>
<feature type="compositionally biased region" description="Basic residues" evidence="1">
    <location>
        <begin position="163"/>
        <end position="176"/>
    </location>
</feature>
<name>M5BIL6_THACB</name>
<evidence type="ECO:0000313" key="2">
    <source>
        <dbReference type="EMBL" id="CCO26299.1"/>
    </source>
</evidence>
<gene>
    <name evidence="2" type="ORF">BN14_00319</name>
</gene>
<dbReference type="AlphaFoldDB" id="M5BIL6"/>
<proteinExistence type="predicted"/>
<feature type="compositionally biased region" description="Basic and acidic residues" evidence="1">
    <location>
        <begin position="246"/>
        <end position="255"/>
    </location>
</feature>
<dbReference type="EMBL" id="CAOJ01000384">
    <property type="protein sequence ID" value="CCO26299.1"/>
    <property type="molecule type" value="Genomic_DNA"/>
</dbReference>
<reference evidence="2 3" key="1">
    <citation type="journal article" date="2013" name="J. Biotechnol.">
        <title>Establishment and interpretation of the genome sequence of the phytopathogenic fungus Rhizoctonia solani AG1-IB isolate 7/3/14.</title>
        <authorList>
            <person name="Wibberg D.W."/>
            <person name="Jelonek L.J."/>
            <person name="Rupp O.R."/>
            <person name="Hennig M.H."/>
            <person name="Eikmeyer F.E."/>
            <person name="Goesmann A.G."/>
            <person name="Hartmann A.H."/>
            <person name="Borriss R.B."/>
            <person name="Grosch R.G."/>
            <person name="Puehler A.P."/>
            <person name="Schlueter A.S."/>
        </authorList>
    </citation>
    <scope>NUCLEOTIDE SEQUENCE [LARGE SCALE GENOMIC DNA]</scope>
    <source>
        <strain evidence="3">AG1-IB / isolate 7/3/14</strain>
    </source>
</reference>
<feature type="region of interest" description="Disordered" evidence="1">
    <location>
        <begin position="114"/>
        <end position="278"/>
    </location>
</feature>
<accession>M5BIL6</accession>
<protein>
    <submittedName>
        <fullName evidence="2">Splicing factor 45</fullName>
    </submittedName>
</protein>
<feature type="compositionally biased region" description="Basic and acidic residues" evidence="1">
    <location>
        <begin position="200"/>
        <end position="238"/>
    </location>
</feature>
<comment type="caution">
    <text evidence="2">The sequence shown here is derived from an EMBL/GenBank/DDBJ whole genome shotgun (WGS) entry which is preliminary data.</text>
</comment>
<evidence type="ECO:0000256" key="1">
    <source>
        <dbReference type="SAM" id="MobiDB-lite"/>
    </source>
</evidence>
<dbReference type="Proteomes" id="UP000012065">
    <property type="component" value="Unassembled WGS sequence"/>
</dbReference>
<dbReference type="HOGENOM" id="CLU_897660_0_0_1"/>
<organism evidence="2 3">
    <name type="scientific">Thanatephorus cucumeris (strain AG1-IB / isolate 7/3/14)</name>
    <name type="common">Lettuce bottom rot fungus</name>
    <name type="synonym">Rhizoctonia solani</name>
    <dbReference type="NCBI Taxonomy" id="1108050"/>
    <lineage>
        <taxon>Eukaryota</taxon>
        <taxon>Fungi</taxon>
        <taxon>Dikarya</taxon>
        <taxon>Basidiomycota</taxon>
        <taxon>Agaricomycotina</taxon>
        <taxon>Agaricomycetes</taxon>
        <taxon>Cantharellales</taxon>
        <taxon>Ceratobasidiaceae</taxon>
        <taxon>Rhizoctonia</taxon>
        <taxon>Rhizoctonia solani AG-1</taxon>
    </lineage>
</organism>
<evidence type="ECO:0000313" key="3">
    <source>
        <dbReference type="Proteomes" id="UP000012065"/>
    </source>
</evidence>